<evidence type="ECO:0000313" key="1">
    <source>
        <dbReference type="EMBL" id="WKD49435.1"/>
    </source>
</evidence>
<gene>
    <name evidence="1" type="ORF">M8T91_16300</name>
</gene>
<name>A0ABY9EAE7_9GAMM</name>
<keyword evidence="2" id="KW-1185">Reference proteome</keyword>
<accession>A0ABY9EAE7</accession>
<sequence length="48" mass="5234">MVAKFRIVTCDTLVLAGLDFSMAQVSLASAEMVLWGISRGGVQTLYRK</sequence>
<evidence type="ECO:0000313" key="2">
    <source>
        <dbReference type="Proteomes" id="UP001321520"/>
    </source>
</evidence>
<dbReference type="Proteomes" id="UP001321520">
    <property type="component" value="Chromosome"/>
</dbReference>
<proteinExistence type="predicted"/>
<reference evidence="1 2" key="1">
    <citation type="submission" date="2022-05" db="EMBL/GenBank/DDBJ databases">
        <title>Microbulbifer sp. nov., isolated from sponge.</title>
        <authorList>
            <person name="Gao L."/>
        </authorList>
    </citation>
    <scope>NUCLEOTIDE SEQUENCE [LARGE SCALE GENOMIC DNA]</scope>
    <source>
        <strain evidence="1 2">MI-G</strain>
    </source>
</reference>
<dbReference type="EMBL" id="CP098023">
    <property type="protein sequence ID" value="WKD49435.1"/>
    <property type="molecule type" value="Genomic_DNA"/>
</dbReference>
<protein>
    <submittedName>
        <fullName evidence="1">Uncharacterized protein</fullName>
    </submittedName>
</protein>
<dbReference type="RefSeq" id="WP_301415243.1">
    <property type="nucleotide sequence ID" value="NZ_CP098023.1"/>
</dbReference>
<organism evidence="1 2">
    <name type="scientific">Microbulbifer spongiae</name>
    <dbReference type="NCBI Taxonomy" id="2944933"/>
    <lineage>
        <taxon>Bacteria</taxon>
        <taxon>Pseudomonadati</taxon>
        <taxon>Pseudomonadota</taxon>
        <taxon>Gammaproteobacteria</taxon>
        <taxon>Cellvibrionales</taxon>
        <taxon>Microbulbiferaceae</taxon>
        <taxon>Microbulbifer</taxon>
    </lineage>
</organism>